<evidence type="ECO:0000256" key="1">
    <source>
        <dbReference type="ARBA" id="ARBA00004173"/>
    </source>
</evidence>
<dbReference type="Proteomes" id="UP000218231">
    <property type="component" value="Unassembled WGS sequence"/>
</dbReference>
<dbReference type="SUPFAM" id="SSF52833">
    <property type="entry name" value="Thioredoxin-like"/>
    <property type="match status" value="1"/>
</dbReference>
<evidence type="ECO:0000256" key="6">
    <source>
        <dbReference type="ARBA" id="ARBA00035139"/>
    </source>
</evidence>
<name>A0A2A2L888_9BILA</name>
<comment type="subcellular location">
    <subcellularLocation>
        <location evidence="1">Mitochondrion</location>
    </subcellularLocation>
</comment>
<comment type="similarity">
    <text evidence="2">Belongs to the mitochondrion-specific ribosomal protein mS25 family.</text>
</comment>
<reference evidence="9 10" key="1">
    <citation type="journal article" date="2017" name="Curr. Biol.">
        <title>Genome architecture and evolution of a unichromosomal asexual nematode.</title>
        <authorList>
            <person name="Fradin H."/>
            <person name="Zegar C."/>
            <person name="Gutwein M."/>
            <person name="Lucas J."/>
            <person name="Kovtun M."/>
            <person name="Corcoran D."/>
            <person name="Baugh L.R."/>
            <person name="Kiontke K."/>
            <person name="Gunsalus K."/>
            <person name="Fitch D.H."/>
            <person name="Piano F."/>
        </authorList>
    </citation>
    <scope>NUCLEOTIDE SEQUENCE [LARGE SCALE GENOMIC DNA]</scope>
    <source>
        <strain evidence="9">PF1309</strain>
    </source>
</reference>
<evidence type="ECO:0000256" key="7">
    <source>
        <dbReference type="ARBA" id="ARBA00035369"/>
    </source>
</evidence>
<keyword evidence="5" id="KW-0687">Ribonucleoprotein</keyword>
<proteinExistence type="inferred from homology"/>
<dbReference type="InterPro" id="IPR007741">
    <property type="entry name" value="Ribosomal_mL43/mS25/NADH_DH"/>
</dbReference>
<feature type="domain" description="Ribosomal protein/NADH dehydrogenase" evidence="8">
    <location>
        <begin position="38"/>
        <end position="111"/>
    </location>
</feature>
<evidence type="ECO:0000256" key="2">
    <source>
        <dbReference type="ARBA" id="ARBA00008046"/>
    </source>
</evidence>
<evidence type="ECO:0000313" key="10">
    <source>
        <dbReference type="Proteomes" id="UP000218231"/>
    </source>
</evidence>
<organism evidence="9 10">
    <name type="scientific">Diploscapter pachys</name>
    <dbReference type="NCBI Taxonomy" id="2018661"/>
    <lineage>
        <taxon>Eukaryota</taxon>
        <taxon>Metazoa</taxon>
        <taxon>Ecdysozoa</taxon>
        <taxon>Nematoda</taxon>
        <taxon>Chromadorea</taxon>
        <taxon>Rhabditida</taxon>
        <taxon>Rhabditina</taxon>
        <taxon>Rhabditomorpha</taxon>
        <taxon>Rhabditoidea</taxon>
        <taxon>Rhabditidae</taxon>
        <taxon>Diploscapter</taxon>
    </lineage>
</organism>
<dbReference type="GO" id="GO:0005739">
    <property type="term" value="C:mitochondrion"/>
    <property type="evidence" value="ECO:0007669"/>
    <property type="project" value="UniProtKB-SubCell"/>
</dbReference>
<dbReference type="InterPro" id="IPR040049">
    <property type="entry name" value="Ribosomal_mS25/mL61"/>
</dbReference>
<evidence type="ECO:0000259" key="8">
    <source>
        <dbReference type="SMART" id="SM00916"/>
    </source>
</evidence>
<gene>
    <name evidence="9" type="ORF">WR25_16774</name>
</gene>
<evidence type="ECO:0000256" key="4">
    <source>
        <dbReference type="ARBA" id="ARBA00023128"/>
    </source>
</evidence>
<dbReference type="PANTHER" id="PTHR13274">
    <property type="entry name" value="MITOCHONDRIAL RIBOSOMAL PROTEIN S25"/>
    <property type="match status" value="1"/>
</dbReference>
<dbReference type="STRING" id="2018661.A0A2A2L888"/>
<evidence type="ECO:0000256" key="3">
    <source>
        <dbReference type="ARBA" id="ARBA00022980"/>
    </source>
</evidence>
<dbReference type="GO" id="GO:0005840">
    <property type="term" value="C:ribosome"/>
    <property type="evidence" value="ECO:0007669"/>
    <property type="project" value="UniProtKB-KW"/>
</dbReference>
<dbReference type="Pfam" id="PF05047">
    <property type="entry name" value="L51_S25_CI-B8"/>
    <property type="match status" value="1"/>
</dbReference>
<evidence type="ECO:0000256" key="5">
    <source>
        <dbReference type="ARBA" id="ARBA00023274"/>
    </source>
</evidence>
<dbReference type="OrthoDB" id="5919182at2759"/>
<protein>
    <recommendedName>
        <fullName evidence="6">Small ribosomal subunit protein mS25</fullName>
    </recommendedName>
    <alternativeName>
        <fullName evidence="7">28S ribosomal protein S25, mitochondrial</fullName>
    </alternativeName>
</protein>
<dbReference type="SMART" id="SM00916">
    <property type="entry name" value="L51_S25_CI-B8"/>
    <property type="match status" value="1"/>
</dbReference>
<keyword evidence="3" id="KW-0689">Ribosomal protein</keyword>
<accession>A0A2A2L888</accession>
<keyword evidence="10" id="KW-1185">Reference proteome</keyword>
<comment type="caution">
    <text evidence="9">The sequence shown here is derived from an EMBL/GenBank/DDBJ whole genome shotgun (WGS) entry which is preliminary data.</text>
</comment>
<dbReference type="Gene3D" id="3.40.30.10">
    <property type="entry name" value="Glutaredoxin"/>
    <property type="match status" value="1"/>
</dbReference>
<dbReference type="PANTHER" id="PTHR13274:SF2">
    <property type="entry name" value="SMALL RIBOSOMAL SUBUNIT PROTEIN MS25"/>
    <property type="match status" value="1"/>
</dbReference>
<dbReference type="GO" id="GO:1990904">
    <property type="term" value="C:ribonucleoprotein complex"/>
    <property type="evidence" value="ECO:0007669"/>
    <property type="project" value="UniProtKB-KW"/>
</dbReference>
<sequence length="291" mass="32534">MPFMHGSMPLRRTYYYLNQGKIKFRDNVQVFAMGFHRRPEARQVGAREFVYWHWAQLQYHNPKVQLVKHTDVVITPFAKAYLNDGREVLFDLEGMSKDEISQVLIDTLGKTDLVMKREKLEKIAKLNPADFGAHCERQCICLVQGQHPCTALLPAPKYMTGKWRIREQPLPANDLFIVAALVVLVDVEVAQLVGVLVDGHHTQPVTQSVLLQLSVLWLDIPLGEGDLGDDRDLGLGDLDLDAVGSELTGLAVDLDAIVEEFLLQAVGLIRDRNTLCPVSAETGTVALSRAQ</sequence>
<keyword evidence="4" id="KW-0496">Mitochondrion</keyword>
<dbReference type="InterPro" id="IPR036249">
    <property type="entry name" value="Thioredoxin-like_sf"/>
</dbReference>
<dbReference type="GO" id="GO:0003735">
    <property type="term" value="F:structural constituent of ribosome"/>
    <property type="evidence" value="ECO:0007669"/>
    <property type="project" value="InterPro"/>
</dbReference>
<dbReference type="EMBL" id="LIAE01007064">
    <property type="protein sequence ID" value="PAV82348.1"/>
    <property type="molecule type" value="Genomic_DNA"/>
</dbReference>
<dbReference type="AlphaFoldDB" id="A0A2A2L888"/>
<evidence type="ECO:0000313" key="9">
    <source>
        <dbReference type="EMBL" id="PAV82348.1"/>
    </source>
</evidence>